<proteinExistence type="predicted"/>
<evidence type="ECO:0000256" key="1">
    <source>
        <dbReference type="SAM" id="MobiDB-lite"/>
    </source>
</evidence>
<name>A0AA38JBD9_9AGAR</name>
<dbReference type="Gene3D" id="3.20.20.80">
    <property type="entry name" value="Glycosidases"/>
    <property type="match status" value="1"/>
</dbReference>
<feature type="compositionally biased region" description="Polar residues" evidence="1">
    <location>
        <begin position="662"/>
        <end position="678"/>
    </location>
</feature>
<feature type="compositionally biased region" description="Polar residues" evidence="1">
    <location>
        <begin position="840"/>
        <end position="849"/>
    </location>
</feature>
<feature type="compositionally biased region" description="Polar residues" evidence="1">
    <location>
        <begin position="603"/>
        <end position="616"/>
    </location>
</feature>
<comment type="caution">
    <text evidence="2">The sequence shown here is derived from an EMBL/GenBank/DDBJ whole genome shotgun (WGS) entry which is preliminary data.</text>
</comment>
<keyword evidence="3" id="KW-1185">Reference proteome</keyword>
<feature type="compositionally biased region" description="Low complexity" evidence="1">
    <location>
        <begin position="557"/>
        <end position="570"/>
    </location>
</feature>
<feature type="compositionally biased region" description="Low complexity" evidence="1">
    <location>
        <begin position="491"/>
        <end position="511"/>
    </location>
</feature>
<dbReference type="CDD" id="cd11576">
    <property type="entry name" value="GH99_GH71_like_2"/>
    <property type="match status" value="1"/>
</dbReference>
<feature type="compositionally biased region" description="Low complexity" evidence="1">
    <location>
        <begin position="748"/>
        <end position="761"/>
    </location>
</feature>
<organism evidence="2 3">
    <name type="scientific">Lentinula guzmanii</name>
    <dbReference type="NCBI Taxonomy" id="2804957"/>
    <lineage>
        <taxon>Eukaryota</taxon>
        <taxon>Fungi</taxon>
        <taxon>Dikarya</taxon>
        <taxon>Basidiomycota</taxon>
        <taxon>Agaricomycotina</taxon>
        <taxon>Agaricomycetes</taxon>
        <taxon>Agaricomycetidae</taxon>
        <taxon>Agaricales</taxon>
        <taxon>Marasmiineae</taxon>
        <taxon>Omphalotaceae</taxon>
        <taxon>Lentinula</taxon>
    </lineage>
</organism>
<feature type="compositionally biased region" description="Low complexity" evidence="1">
    <location>
        <begin position="778"/>
        <end position="797"/>
    </location>
</feature>
<dbReference type="EMBL" id="JANVFO010000063">
    <property type="protein sequence ID" value="KAJ3720216.1"/>
    <property type="molecule type" value="Genomic_DNA"/>
</dbReference>
<feature type="region of interest" description="Disordered" evidence="1">
    <location>
        <begin position="537"/>
        <end position="906"/>
    </location>
</feature>
<feature type="compositionally biased region" description="Pro residues" evidence="1">
    <location>
        <begin position="684"/>
        <end position="696"/>
    </location>
</feature>
<dbReference type="AlphaFoldDB" id="A0AA38JBD9"/>
<evidence type="ECO:0008006" key="4">
    <source>
        <dbReference type="Google" id="ProtNLM"/>
    </source>
</evidence>
<feature type="compositionally biased region" description="Polar residues" evidence="1">
    <location>
        <begin position="877"/>
        <end position="890"/>
    </location>
</feature>
<reference evidence="2" key="1">
    <citation type="submission" date="2022-08" db="EMBL/GenBank/DDBJ databases">
        <authorList>
            <consortium name="DOE Joint Genome Institute"/>
            <person name="Min B."/>
            <person name="Sierra-Patev S."/>
            <person name="Naranjo-Ortiz M."/>
            <person name="Looney B."/>
            <person name="Konkel Z."/>
            <person name="Slot J.C."/>
            <person name="Sakamoto Y."/>
            <person name="Steenwyk J.L."/>
            <person name="Rokas A."/>
            <person name="Carro J."/>
            <person name="Camarero S."/>
            <person name="Ferreira P."/>
            <person name="Molpeceres G."/>
            <person name="Ruiz-duenas F.J."/>
            <person name="Serrano A."/>
            <person name="Henrissat B."/>
            <person name="Drula E."/>
            <person name="Hughes K.W."/>
            <person name="Mata J.L."/>
            <person name="Ishikawa N.K."/>
            <person name="Vargas-Isla R."/>
            <person name="Ushijima S."/>
            <person name="Smith C.A."/>
            <person name="Ahrendt S."/>
            <person name="Andreopoulos W."/>
            <person name="He G."/>
            <person name="LaButti K."/>
            <person name="Lipzen A."/>
            <person name="Ng V."/>
            <person name="Riley R."/>
            <person name="Sandor L."/>
            <person name="Barry K."/>
            <person name="Martinez A.T."/>
            <person name="Xiao Y."/>
            <person name="Gibbons J.G."/>
            <person name="Terashima K."/>
            <person name="Hibbett D.S."/>
            <person name="Grigoriev I.V."/>
        </authorList>
    </citation>
    <scope>NUCLEOTIDE SEQUENCE</scope>
    <source>
        <strain evidence="2">ET3784</strain>
    </source>
</reference>
<protein>
    <recommendedName>
        <fullName evidence="4">Xylosidase arabinosidase</fullName>
    </recommendedName>
</protein>
<accession>A0AA38JBD9</accession>
<evidence type="ECO:0000313" key="2">
    <source>
        <dbReference type="EMBL" id="KAJ3720216.1"/>
    </source>
</evidence>
<sequence length="944" mass="103945">MDGQDSSRVLKRADPSTIQDKFLVGYQGWFTCAGDGDPIDPGHHGWLHWFNYPIPIGGRPTIDLWPDVSEYSPSELYSVPGVTSHSGEPATLFSSRHPKTVQRHFHWMARHGVDGVFLQRFLGQCDSERGSKGMPRLRDEVNDRVQEAAEKEGRVFAIMYDVSGVEPDEVMRIFTKDWIHLVREKRILESPNYLRERGMPVIGLWGFGFDKRKDTPELVREVTRFVRDVTPGGVYIMAGTATHWRRSTEDADRNPAFLDVWLQEFDAISPWMVGRLTDEEHVDTYAEHYMKADIEFLKKSHEEGGRKIDYIPVIYPGFSGVNLSQGNWTFNQIKRNGGKFMWQQIFNVKRLGLRVMYGAMWDEYDEGTALMPVVEKSRLLPRSEKYPFMALDVDGYDLPADWYMRICGLAAEGLRSERMIHETFPSKELQDYWSTRPRFEAVNSQSGDFVSGSAGELGGGQSHQNWLSTQEDNKDEAPPPPYSLEAEVPNTITPQAQASSQSQPTDASATSDHAQNESMDARVASLASDISLQSLSSPSLANDASASSITRPPLHPSHPSRSSSGSGASISPPPTHPSRSRPPELNRLSRPQSVSISRPHVQSLPQSQPASSNQDPAQPIRPAGRPQWPPADWDAGTNQLPASLPYQPYQPNRIPLHASLRPETSTSRPTSPYDSQGAMQHPFCEPPMRPVSPAPPMDSSNSQGPSVSFPQVHVSGPPGNNLASYRPPLGSASLPPGPYGPVGVQEGSPHSSYTPHPSSPSFRAEFHGPTTSQPPSVPYSSRPSPSSYSTQSTFGSSYPGMSPPHSPSTGGFPDPSYNGPPPPPSQPYHMPSYPPAQGAFPQSSSSYSPYNDPGQWSPPSAPPRPANLSSAAPPPNQYQSYPGNYQSYPSYPQHMPSGPSSSGFTSYARNAVDKVAGQDTRQQLENKLGSLAQSGSKLFNKFTR</sequence>
<reference evidence="2" key="2">
    <citation type="journal article" date="2023" name="Proc. Natl. Acad. Sci. U.S.A.">
        <title>A global phylogenomic analysis of the shiitake genus Lentinula.</title>
        <authorList>
            <person name="Sierra-Patev S."/>
            <person name="Min B."/>
            <person name="Naranjo-Ortiz M."/>
            <person name="Looney B."/>
            <person name="Konkel Z."/>
            <person name="Slot J.C."/>
            <person name="Sakamoto Y."/>
            <person name="Steenwyk J.L."/>
            <person name="Rokas A."/>
            <person name="Carro J."/>
            <person name="Camarero S."/>
            <person name="Ferreira P."/>
            <person name="Molpeceres G."/>
            <person name="Ruiz-Duenas F.J."/>
            <person name="Serrano A."/>
            <person name="Henrissat B."/>
            <person name="Drula E."/>
            <person name="Hughes K.W."/>
            <person name="Mata J.L."/>
            <person name="Ishikawa N.K."/>
            <person name="Vargas-Isla R."/>
            <person name="Ushijima S."/>
            <person name="Smith C.A."/>
            <person name="Donoghue J."/>
            <person name="Ahrendt S."/>
            <person name="Andreopoulos W."/>
            <person name="He G."/>
            <person name="LaButti K."/>
            <person name="Lipzen A."/>
            <person name="Ng V."/>
            <person name="Riley R."/>
            <person name="Sandor L."/>
            <person name="Barry K."/>
            <person name="Martinez A.T."/>
            <person name="Xiao Y."/>
            <person name="Gibbons J.G."/>
            <person name="Terashima K."/>
            <person name="Grigoriev I.V."/>
            <person name="Hibbett D."/>
        </authorList>
    </citation>
    <scope>NUCLEOTIDE SEQUENCE</scope>
    <source>
        <strain evidence="2">ET3784</strain>
    </source>
</reference>
<evidence type="ECO:0000313" key="3">
    <source>
        <dbReference type="Proteomes" id="UP001176059"/>
    </source>
</evidence>
<feature type="region of interest" description="Disordered" evidence="1">
    <location>
        <begin position="445"/>
        <end position="522"/>
    </location>
</feature>
<dbReference type="Proteomes" id="UP001176059">
    <property type="component" value="Unassembled WGS sequence"/>
</dbReference>
<feature type="compositionally biased region" description="Polar residues" evidence="1">
    <location>
        <begin position="698"/>
        <end position="709"/>
    </location>
</feature>
<gene>
    <name evidence="2" type="ORF">DFJ43DRAFT_1096207</name>
</gene>